<dbReference type="EC" id="1.5.1.49" evidence="1"/>
<evidence type="ECO:0000313" key="2">
    <source>
        <dbReference type="Proteomes" id="UP000405357"/>
    </source>
</evidence>
<keyword evidence="1" id="KW-0560">Oxidoreductase</keyword>
<proteinExistence type="predicted"/>
<sequence>MKTFSNAQVAGVLDVPSVVAVMQPRARLGLGDVKFSAMSEMRGSHRRRLD</sequence>
<reference evidence="1 2" key="1">
    <citation type="submission" date="2019-08" db="EMBL/GenBank/DDBJ databases">
        <authorList>
            <person name="Peeters C."/>
        </authorList>
    </citation>
    <scope>NUCLEOTIDE SEQUENCE [LARGE SCALE GENOMIC DNA]</scope>
    <source>
        <strain evidence="1 2">LMG 31014</strain>
    </source>
</reference>
<dbReference type="GO" id="GO:0016491">
    <property type="term" value="F:oxidoreductase activity"/>
    <property type="evidence" value="ECO:0007669"/>
    <property type="project" value="UniProtKB-KW"/>
</dbReference>
<name>A0ABY6W016_9BURK</name>
<dbReference type="Proteomes" id="UP000405357">
    <property type="component" value="Unassembled WGS sequence"/>
</dbReference>
<protein>
    <submittedName>
        <fullName evidence="1">Delta(1)-pyrroline-2-carboxylate reductase</fullName>
        <ecNumber evidence="1">1.5.1.49</ecNumber>
    </submittedName>
</protein>
<organism evidence="1 2">
    <name type="scientific">Pandoraea soli</name>
    <dbReference type="NCBI Taxonomy" id="2508293"/>
    <lineage>
        <taxon>Bacteria</taxon>
        <taxon>Pseudomonadati</taxon>
        <taxon>Pseudomonadota</taxon>
        <taxon>Betaproteobacteria</taxon>
        <taxon>Burkholderiales</taxon>
        <taxon>Burkholderiaceae</taxon>
        <taxon>Pandoraea</taxon>
    </lineage>
</organism>
<dbReference type="RefSeq" id="WP_246176614.1">
    <property type="nucleotide sequence ID" value="NZ_CABPSG010000006.1"/>
</dbReference>
<gene>
    <name evidence="1" type="primary">arcB</name>
    <name evidence="1" type="ORF">PSO31014_02549</name>
</gene>
<evidence type="ECO:0000313" key="1">
    <source>
        <dbReference type="EMBL" id="VVE09728.1"/>
    </source>
</evidence>
<comment type="caution">
    <text evidence="1">The sequence shown here is derived from an EMBL/GenBank/DDBJ whole genome shotgun (WGS) entry which is preliminary data.</text>
</comment>
<dbReference type="EMBL" id="CABPSG010000006">
    <property type="protein sequence ID" value="VVE09728.1"/>
    <property type="molecule type" value="Genomic_DNA"/>
</dbReference>
<keyword evidence="2" id="KW-1185">Reference proteome</keyword>
<accession>A0ABY6W016</accession>